<evidence type="ECO:0000313" key="2">
    <source>
        <dbReference type="WBParaSite" id="PSU_v2.g20868.t1"/>
    </source>
</evidence>
<dbReference type="AlphaFoldDB" id="A0A914YKK3"/>
<name>A0A914YKK3_9BILA</name>
<proteinExistence type="predicted"/>
<organism evidence="1 2">
    <name type="scientific">Panagrolaimus superbus</name>
    <dbReference type="NCBI Taxonomy" id="310955"/>
    <lineage>
        <taxon>Eukaryota</taxon>
        <taxon>Metazoa</taxon>
        <taxon>Ecdysozoa</taxon>
        <taxon>Nematoda</taxon>
        <taxon>Chromadorea</taxon>
        <taxon>Rhabditida</taxon>
        <taxon>Tylenchina</taxon>
        <taxon>Panagrolaimomorpha</taxon>
        <taxon>Panagrolaimoidea</taxon>
        <taxon>Panagrolaimidae</taxon>
        <taxon>Panagrolaimus</taxon>
    </lineage>
</organism>
<protein>
    <submittedName>
        <fullName evidence="2">Uncharacterized protein</fullName>
    </submittedName>
</protein>
<reference evidence="2" key="1">
    <citation type="submission" date="2022-11" db="UniProtKB">
        <authorList>
            <consortium name="WormBaseParasite"/>
        </authorList>
    </citation>
    <scope>IDENTIFICATION</scope>
</reference>
<dbReference type="Proteomes" id="UP000887577">
    <property type="component" value="Unplaced"/>
</dbReference>
<dbReference type="WBParaSite" id="PSU_v2.g20868.t1">
    <property type="protein sequence ID" value="PSU_v2.g20868.t1"/>
    <property type="gene ID" value="PSU_v2.g20868"/>
</dbReference>
<evidence type="ECO:0000313" key="1">
    <source>
        <dbReference type="Proteomes" id="UP000887577"/>
    </source>
</evidence>
<keyword evidence="1" id="KW-1185">Reference proteome</keyword>
<accession>A0A914YKK3</accession>
<sequence length="143" mass="16242">MNPGPFTKTLEKVLEHNGGSRKAFFQAYSGAHLIAMGNNILNGNIIKYLPPEIKDDSRIIVFFEAKKSMKKHLDMSDDEITLMKEKILAYGTYMKENLESLKTKQKGHLFLFDAPEFTAKFKTSSFFSDEPIEAYHPICNNSG</sequence>